<proteinExistence type="predicted"/>
<dbReference type="EMBL" id="AP019779">
    <property type="protein sequence ID" value="BBL62643.1"/>
    <property type="molecule type" value="Genomic_DNA"/>
</dbReference>
<accession>A0ACA8R5B7</accession>
<reference evidence="1" key="1">
    <citation type="submission" date="2019-06" db="EMBL/GenBank/DDBJ databases">
        <title>Complete genome sequence of Methanobrevibacter arboriphilus strain SA.</title>
        <authorList>
            <person name="Asakawa S."/>
        </authorList>
    </citation>
    <scope>NUCLEOTIDE SEQUENCE</scope>
    <source>
        <strain evidence="1">SA</strain>
    </source>
</reference>
<gene>
    <name evidence="1" type="ORF">MarbSA_16830</name>
</gene>
<keyword evidence="2" id="KW-1185">Reference proteome</keyword>
<organism evidence="1 2">
    <name type="scientific">Methanobrevibacter arboriphilus</name>
    <dbReference type="NCBI Taxonomy" id="39441"/>
    <lineage>
        <taxon>Archaea</taxon>
        <taxon>Methanobacteriati</taxon>
        <taxon>Methanobacteriota</taxon>
        <taxon>Methanomada group</taxon>
        <taxon>Methanobacteria</taxon>
        <taxon>Methanobacteriales</taxon>
        <taxon>Methanobacteriaceae</taxon>
        <taxon>Methanobrevibacter</taxon>
    </lineage>
</organism>
<sequence length="89" mass="10011">MNKKKIILIILAVIVGLFILSTVLWSITGDMRDNGGNGELTDEEKDYLHNYNLSDVGNQKDENNTTLEEKVNKKRQEIGADTDFNGNKV</sequence>
<evidence type="ECO:0000313" key="2">
    <source>
        <dbReference type="Proteomes" id="UP000825015"/>
    </source>
</evidence>
<evidence type="ECO:0000313" key="1">
    <source>
        <dbReference type="EMBL" id="BBL62643.1"/>
    </source>
</evidence>
<protein>
    <submittedName>
        <fullName evidence="1">Uncharacterized protein</fullName>
    </submittedName>
</protein>
<name>A0ACA8R5B7_METAZ</name>
<dbReference type="Proteomes" id="UP000825015">
    <property type="component" value="Chromosome"/>
</dbReference>